<reference evidence="2 3" key="1">
    <citation type="journal article" date="2015" name="Nature">
        <title>rRNA introns, odd ribosomes, and small enigmatic genomes across a large radiation of phyla.</title>
        <authorList>
            <person name="Brown C.T."/>
            <person name="Hug L.A."/>
            <person name="Thomas B.C."/>
            <person name="Sharon I."/>
            <person name="Castelle C.J."/>
            <person name="Singh A."/>
            <person name="Wilkins M.J."/>
            <person name="Williams K.H."/>
            <person name="Banfield J.F."/>
        </authorList>
    </citation>
    <scope>NUCLEOTIDE SEQUENCE [LARGE SCALE GENOMIC DNA]</scope>
</reference>
<evidence type="ECO:0000313" key="3">
    <source>
        <dbReference type="Proteomes" id="UP000034275"/>
    </source>
</evidence>
<protein>
    <recommendedName>
        <fullName evidence="4">Glycerophosphoryl diester phosphodiesterase membrane domain-containing protein</fullName>
    </recommendedName>
</protein>
<organism evidence="2 3">
    <name type="scientific">Candidatus Woesebacteria bacterium GW2011_GWD1_41_12</name>
    <dbReference type="NCBI Taxonomy" id="1618593"/>
    <lineage>
        <taxon>Bacteria</taxon>
        <taxon>Candidatus Woeseibacteriota</taxon>
    </lineage>
</organism>
<feature type="transmembrane region" description="Helical" evidence="1">
    <location>
        <begin position="199"/>
        <end position="216"/>
    </location>
</feature>
<feature type="transmembrane region" description="Helical" evidence="1">
    <location>
        <begin position="63"/>
        <end position="89"/>
    </location>
</feature>
<comment type="caution">
    <text evidence="2">The sequence shown here is derived from an EMBL/GenBank/DDBJ whole genome shotgun (WGS) entry which is preliminary data.</text>
</comment>
<keyword evidence="1" id="KW-0472">Membrane</keyword>
<accession>A0A0G0UQ87</accession>
<proteinExistence type="predicted"/>
<dbReference type="AlphaFoldDB" id="A0A0G0UQ87"/>
<sequence length="227" mass="25973">MEKLTSPFEIIKNSWEVFTKKQNFVYLVKIYSPIGFLTLISLAFAYVPFFVKFFETSIGDAVMLIFNILFIAFAIFINLSGIIAVMGILDGKVLQVRSVYEKAFSKYGKFFLLTIVIFSLYILGLILLIVPLILFIAWFSFTEFVYVEKETGINASLTESKKLVKGRFWKIFWRISMFGLFSVLSQIILTFLPYEIGTITFNLIGALYLIPQILLYREVSSKGAVNG</sequence>
<feature type="transmembrane region" description="Helical" evidence="1">
    <location>
        <begin position="110"/>
        <end position="139"/>
    </location>
</feature>
<keyword evidence="1" id="KW-0812">Transmembrane</keyword>
<evidence type="ECO:0000256" key="1">
    <source>
        <dbReference type="SAM" id="Phobius"/>
    </source>
</evidence>
<feature type="transmembrane region" description="Helical" evidence="1">
    <location>
        <begin position="171"/>
        <end position="192"/>
    </location>
</feature>
<dbReference type="EMBL" id="LCAL01000004">
    <property type="protein sequence ID" value="KKR90928.1"/>
    <property type="molecule type" value="Genomic_DNA"/>
</dbReference>
<name>A0A0G0UQ87_9BACT</name>
<evidence type="ECO:0008006" key="4">
    <source>
        <dbReference type="Google" id="ProtNLM"/>
    </source>
</evidence>
<keyword evidence="1" id="KW-1133">Transmembrane helix</keyword>
<feature type="transmembrane region" description="Helical" evidence="1">
    <location>
        <begin position="30"/>
        <end position="51"/>
    </location>
</feature>
<evidence type="ECO:0000313" key="2">
    <source>
        <dbReference type="EMBL" id="KKR90928.1"/>
    </source>
</evidence>
<dbReference type="Proteomes" id="UP000034275">
    <property type="component" value="Unassembled WGS sequence"/>
</dbReference>
<gene>
    <name evidence="2" type="ORF">UU39_C0004G0013</name>
</gene>